<gene>
    <name evidence="2" type="ORF">IWW36_004614</name>
</gene>
<evidence type="ECO:0000259" key="1">
    <source>
        <dbReference type="Pfam" id="PF12146"/>
    </source>
</evidence>
<dbReference type="AlphaFoldDB" id="A0A9W8I4H2"/>
<dbReference type="PANTHER" id="PTHR42886:SF53">
    <property type="entry name" value="ALPHA_BETA-HYDROLASES SUPERFAMILY PROTEIN"/>
    <property type="match status" value="1"/>
</dbReference>
<accession>A0A9W8I4H2</accession>
<proteinExistence type="predicted"/>
<dbReference type="Gene3D" id="3.40.50.1820">
    <property type="entry name" value="alpha/beta hydrolase"/>
    <property type="match status" value="1"/>
</dbReference>
<reference evidence="2" key="1">
    <citation type="submission" date="2022-07" db="EMBL/GenBank/DDBJ databases">
        <title>Phylogenomic reconstructions and comparative analyses of Kickxellomycotina fungi.</title>
        <authorList>
            <person name="Reynolds N.K."/>
            <person name="Stajich J.E."/>
            <person name="Barry K."/>
            <person name="Grigoriev I.V."/>
            <person name="Crous P."/>
            <person name="Smith M.E."/>
        </authorList>
    </citation>
    <scope>NUCLEOTIDE SEQUENCE</scope>
    <source>
        <strain evidence="2">NRRL 1566</strain>
    </source>
</reference>
<sequence length="298" mass="33483">MDTVEFFISSPNGELFARAVIPESPRRTPTGNVALILISHGLLDNIDAPVHRHLQGLFAKLSLASLAFDFHGNGNSTGTTTYGNYYAEADDIAAVVTHLHCKGIQNSNIQVIGTLGHSKGASSMLLFAYKYMHLCPPLIITLSPRFWLAREITMRWTDENKQQLQKNGKFLWRKYGKKPTKSNGDKISEGESGLVKEYWISLSDMSERAGTDMSVVQALPLHRCYVLNIMGSKDQIVPDEDVWEYDRLMRLSAPSYDRVVTRIVPGAAHFWNKRRELAGLERTLTPWLTSVLSKLSFI</sequence>
<dbReference type="InterPro" id="IPR022742">
    <property type="entry name" value="Hydrolase_4"/>
</dbReference>
<name>A0A9W8I4H2_9FUNG</name>
<dbReference type="EMBL" id="JANBUW010000689">
    <property type="protein sequence ID" value="KAJ2845856.1"/>
    <property type="molecule type" value="Genomic_DNA"/>
</dbReference>
<dbReference type="Proteomes" id="UP001139887">
    <property type="component" value="Unassembled WGS sequence"/>
</dbReference>
<dbReference type="Pfam" id="PF12146">
    <property type="entry name" value="Hydrolase_4"/>
    <property type="match status" value="1"/>
</dbReference>
<keyword evidence="3" id="KW-1185">Reference proteome</keyword>
<dbReference type="InterPro" id="IPR029058">
    <property type="entry name" value="AB_hydrolase_fold"/>
</dbReference>
<evidence type="ECO:0000313" key="3">
    <source>
        <dbReference type="Proteomes" id="UP001139887"/>
    </source>
</evidence>
<dbReference type="OrthoDB" id="9988524at2759"/>
<evidence type="ECO:0000313" key="2">
    <source>
        <dbReference type="EMBL" id="KAJ2845856.1"/>
    </source>
</evidence>
<organism evidence="2 3">
    <name type="scientific">Coemansia brasiliensis</name>
    <dbReference type="NCBI Taxonomy" id="2650707"/>
    <lineage>
        <taxon>Eukaryota</taxon>
        <taxon>Fungi</taxon>
        <taxon>Fungi incertae sedis</taxon>
        <taxon>Zoopagomycota</taxon>
        <taxon>Kickxellomycotina</taxon>
        <taxon>Kickxellomycetes</taxon>
        <taxon>Kickxellales</taxon>
        <taxon>Kickxellaceae</taxon>
        <taxon>Coemansia</taxon>
    </lineage>
</organism>
<protein>
    <recommendedName>
        <fullName evidence="1">Serine aminopeptidase S33 domain-containing protein</fullName>
    </recommendedName>
</protein>
<comment type="caution">
    <text evidence="2">The sequence shown here is derived from an EMBL/GenBank/DDBJ whole genome shotgun (WGS) entry which is preliminary data.</text>
</comment>
<dbReference type="PANTHER" id="PTHR42886">
    <property type="entry name" value="RE40534P-RELATED"/>
    <property type="match status" value="1"/>
</dbReference>
<feature type="domain" description="Serine aminopeptidase S33" evidence="1">
    <location>
        <begin position="34"/>
        <end position="157"/>
    </location>
</feature>
<dbReference type="SUPFAM" id="SSF53474">
    <property type="entry name" value="alpha/beta-Hydrolases"/>
    <property type="match status" value="1"/>
</dbReference>